<comment type="similarity">
    <text evidence="4">Belongs to the cyclic nucleotide phosphodiesterase class-III family.</text>
</comment>
<dbReference type="PANTHER" id="PTHR42988:SF2">
    <property type="entry name" value="CYCLIC NUCLEOTIDE PHOSPHODIESTERASE CBUA0032-RELATED"/>
    <property type="match status" value="1"/>
</dbReference>
<protein>
    <submittedName>
        <fullName evidence="6">Phosphoesterase</fullName>
    </submittedName>
</protein>
<keyword evidence="3" id="KW-0408">Iron</keyword>
<reference evidence="6 7" key="1">
    <citation type="submission" date="2019-01" db="EMBL/GenBank/DDBJ databases">
        <title>Leucobacter muris sp. nov. isolated from the nose of a laboratory mouse.</title>
        <authorList>
            <person name="Benga L."/>
            <person name="Sproeer C."/>
            <person name="Schumann P."/>
            <person name="Verbarg S."/>
            <person name="Bunk B."/>
            <person name="Engelhardt E."/>
            <person name="Benten P.M."/>
            <person name="Sager M."/>
        </authorList>
    </citation>
    <scope>NUCLEOTIDE SEQUENCE [LARGE SCALE GENOMIC DNA]</scope>
    <source>
        <strain evidence="6 7">DSM 101948</strain>
    </source>
</reference>
<keyword evidence="2" id="KW-0378">Hydrolase</keyword>
<proteinExistence type="inferred from homology"/>
<gene>
    <name evidence="6" type="ORF">Leucomu_03090</name>
</gene>
<evidence type="ECO:0000259" key="5">
    <source>
        <dbReference type="Pfam" id="PF00149"/>
    </source>
</evidence>
<evidence type="ECO:0000313" key="6">
    <source>
        <dbReference type="EMBL" id="QAB17035.1"/>
    </source>
</evidence>
<keyword evidence="1" id="KW-0479">Metal-binding</keyword>
<dbReference type="Gene3D" id="3.60.21.10">
    <property type="match status" value="1"/>
</dbReference>
<keyword evidence="7" id="KW-1185">Reference proteome</keyword>
<organism evidence="6 7">
    <name type="scientific">Leucobacter muris</name>
    <dbReference type="NCBI Taxonomy" id="1935379"/>
    <lineage>
        <taxon>Bacteria</taxon>
        <taxon>Bacillati</taxon>
        <taxon>Actinomycetota</taxon>
        <taxon>Actinomycetes</taxon>
        <taxon>Micrococcales</taxon>
        <taxon>Microbacteriaceae</taxon>
        <taxon>Leucobacter</taxon>
    </lineage>
</organism>
<dbReference type="Pfam" id="PF00149">
    <property type="entry name" value="Metallophos"/>
    <property type="match status" value="1"/>
</dbReference>
<dbReference type="PANTHER" id="PTHR42988">
    <property type="entry name" value="PHOSPHOHYDROLASE"/>
    <property type="match status" value="1"/>
</dbReference>
<evidence type="ECO:0000256" key="4">
    <source>
        <dbReference type="ARBA" id="ARBA00025742"/>
    </source>
</evidence>
<dbReference type="InterPro" id="IPR004843">
    <property type="entry name" value="Calcineurin-like_PHP"/>
</dbReference>
<evidence type="ECO:0000256" key="2">
    <source>
        <dbReference type="ARBA" id="ARBA00022801"/>
    </source>
</evidence>
<dbReference type="InterPro" id="IPR029052">
    <property type="entry name" value="Metallo-depent_PP-like"/>
</dbReference>
<dbReference type="RefSeq" id="WP_128386303.1">
    <property type="nucleotide sequence ID" value="NZ_CP035037.1"/>
</dbReference>
<evidence type="ECO:0000256" key="1">
    <source>
        <dbReference type="ARBA" id="ARBA00022723"/>
    </source>
</evidence>
<dbReference type="EMBL" id="CP035037">
    <property type="protein sequence ID" value="QAB17035.1"/>
    <property type="molecule type" value="Genomic_DNA"/>
</dbReference>
<accession>A0ABX5QDA2</accession>
<evidence type="ECO:0000313" key="7">
    <source>
        <dbReference type="Proteomes" id="UP000285768"/>
    </source>
</evidence>
<feature type="domain" description="Calcineurin-like phosphoesterase" evidence="5">
    <location>
        <begin position="9"/>
        <end position="194"/>
    </location>
</feature>
<dbReference type="InterPro" id="IPR050884">
    <property type="entry name" value="CNP_phosphodiesterase-III"/>
</dbReference>
<dbReference type="SUPFAM" id="SSF56300">
    <property type="entry name" value="Metallo-dependent phosphatases"/>
    <property type="match status" value="1"/>
</dbReference>
<dbReference type="Proteomes" id="UP000285768">
    <property type="component" value="Chromosome"/>
</dbReference>
<name>A0ABX5QDA2_9MICO</name>
<evidence type="ECO:0000256" key="3">
    <source>
        <dbReference type="ARBA" id="ARBA00023004"/>
    </source>
</evidence>
<sequence>MSSATGRFTVLHISDVHATEEGLLYGTVDGVGRLERVGEYAHSVGMTPEAVVVTGDLVQRGHPGAYRSVSRACARLAEIVGAPVFTVLGNHDDPVAAAALPGHGERHYGVEHVEGYRIVRLDSSTGSLGPAQLAWLADALREPHEAGSIIALHHAPVESPLPSLSKQGLADAPELLSVLEGSDTRAILAGHFHHSLAASLGGIPVFVGPSLAYHQVMDAGPDTVAGHDAPMFSLVQFTAHGVSAAAIGLQSPQPIFSRPLTHRSAPPEKADHVS</sequence>